<evidence type="ECO:0000313" key="1">
    <source>
        <dbReference type="EMBL" id="OJD26186.1"/>
    </source>
</evidence>
<dbReference type="AlphaFoldDB" id="A0A1J9QDL4"/>
<accession>A0A1J9QDL4</accession>
<proteinExistence type="predicted"/>
<keyword evidence="2" id="KW-1185">Reference proteome</keyword>
<dbReference type="VEuPathDB" id="FungiDB:ACJ73_02432"/>
<gene>
    <name evidence="1" type="ORF">ACJ73_02432</name>
</gene>
<reference evidence="1 2" key="1">
    <citation type="submission" date="2015-08" db="EMBL/GenBank/DDBJ databases">
        <title>Emmonsia species relationships and genome sequence.</title>
        <authorList>
            <person name="Cuomo C.A."/>
            <person name="Schwartz I.S."/>
            <person name="Kenyon C."/>
            <person name="De Hoog G.S."/>
            <person name="Govender N.P."/>
            <person name="Botha A."/>
            <person name="Moreno L."/>
            <person name="De Vries M."/>
            <person name="Munoz J.F."/>
            <person name="Stielow J.B."/>
        </authorList>
    </citation>
    <scope>NUCLEOTIDE SEQUENCE [LARGE SCALE GENOMIC DNA]</scope>
    <source>
        <strain evidence="1 2">EI222</strain>
    </source>
</reference>
<comment type="caution">
    <text evidence="1">The sequence shown here is derived from an EMBL/GenBank/DDBJ whole genome shotgun (WGS) entry which is preliminary data.</text>
</comment>
<protein>
    <submittedName>
        <fullName evidence="1">Uncharacterized protein</fullName>
    </submittedName>
</protein>
<dbReference type="EMBL" id="LGTZ01000260">
    <property type="protein sequence ID" value="OJD26186.1"/>
    <property type="molecule type" value="Genomic_DNA"/>
</dbReference>
<name>A0A1J9QDL4_9EURO</name>
<dbReference type="Proteomes" id="UP000242791">
    <property type="component" value="Unassembled WGS sequence"/>
</dbReference>
<organism evidence="1 2">
    <name type="scientific">Blastomyces percursus</name>
    <dbReference type="NCBI Taxonomy" id="1658174"/>
    <lineage>
        <taxon>Eukaryota</taxon>
        <taxon>Fungi</taxon>
        <taxon>Dikarya</taxon>
        <taxon>Ascomycota</taxon>
        <taxon>Pezizomycotina</taxon>
        <taxon>Eurotiomycetes</taxon>
        <taxon>Eurotiomycetidae</taxon>
        <taxon>Onygenales</taxon>
        <taxon>Ajellomycetaceae</taxon>
        <taxon>Blastomyces</taxon>
    </lineage>
</organism>
<sequence>MSKGVEVSLWELEVQNIVEGTMSNSYGSRESNPEVAMHADQLLRTSENVRDAVLERWEYLTSGILMRHIPCLRLQPEFSYSIINTELTAISCAHPNPVRFSSILLRNNMAAWEILSAGSSGSGAVRLLLRLFRLLKTKLVRLKTSSPERKGQPTALWRLYFANHVVCSGDDIFQLLVGITGHGTE</sequence>
<evidence type="ECO:0000313" key="2">
    <source>
        <dbReference type="Proteomes" id="UP000242791"/>
    </source>
</evidence>